<dbReference type="EMBL" id="JAMSHJ010000006">
    <property type="protein sequence ID" value="KAI5393886.1"/>
    <property type="molecule type" value="Genomic_DNA"/>
</dbReference>
<proteinExistence type="predicted"/>
<name>A0A9D4W3Z8_PEA</name>
<gene>
    <name evidence="2" type="ORF">KIW84_060838</name>
</gene>
<sequence length="181" mass="20698">MFFWKKLHIEEHGVNHEDTGAKLDLEAEREELKTYFNSLDIVGQTVLKKNVRELTYPSTTSMYPPSVKYKPKKGVKNSRTGEESDAHHDPSQWEYGEDYHGSQTTKRLCTKPTGSQPSSLSAQEQVSVEFVGLEDLDITSDEDMKDVMRGSKWKKLQLISCQANAVFNHKWTIKLGNQFVT</sequence>
<dbReference type="Proteomes" id="UP001058974">
    <property type="component" value="Chromosome 6"/>
</dbReference>
<feature type="compositionally biased region" description="Basic and acidic residues" evidence="1">
    <location>
        <begin position="79"/>
        <end position="91"/>
    </location>
</feature>
<dbReference type="Gramene" id="Psat06G0083800-T1">
    <property type="protein sequence ID" value="KAI5393886.1"/>
    <property type="gene ID" value="KIW84_060838"/>
</dbReference>
<accession>A0A9D4W3Z8</accession>
<evidence type="ECO:0000256" key="1">
    <source>
        <dbReference type="SAM" id="MobiDB-lite"/>
    </source>
</evidence>
<reference evidence="2 3" key="1">
    <citation type="journal article" date="2022" name="Nat. Genet.">
        <title>Improved pea reference genome and pan-genome highlight genomic features and evolutionary characteristics.</title>
        <authorList>
            <person name="Yang T."/>
            <person name="Liu R."/>
            <person name="Luo Y."/>
            <person name="Hu S."/>
            <person name="Wang D."/>
            <person name="Wang C."/>
            <person name="Pandey M.K."/>
            <person name="Ge S."/>
            <person name="Xu Q."/>
            <person name="Li N."/>
            <person name="Li G."/>
            <person name="Huang Y."/>
            <person name="Saxena R.K."/>
            <person name="Ji Y."/>
            <person name="Li M."/>
            <person name="Yan X."/>
            <person name="He Y."/>
            <person name="Liu Y."/>
            <person name="Wang X."/>
            <person name="Xiang C."/>
            <person name="Varshney R.K."/>
            <person name="Ding H."/>
            <person name="Gao S."/>
            <person name="Zong X."/>
        </authorList>
    </citation>
    <scope>NUCLEOTIDE SEQUENCE [LARGE SCALE GENOMIC DNA]</scope>
    <source>
        <strain evidence="2 3">cv. Zhongwan 6</strain>
    </source>
</reference>
<feature type="region of interest" description="Disordered" evidence="1">
    <location>
        <begin position="60"/>
        <end position="124"/>
    </location>
</feature>
<dbReference type="AlphaFoldDB" id="A0A9D4W3Z8"/>
<evidence type="ECO:0000313" key="2">
    <source>
        <dbReference type="EMBL" id="KAI5393886.1"/>
    </source>
</evidence>
<comment type="caution">
    <text evidence="2">The sequence shown here is derived from an EMBL/GenBank/DDBJ whole genome shotgun (WGS) entry which is preliminary data.</text>
</comment>
<feature type="compositionally biased region" description="Polar residues" evidence="1">
    <location>
        <begin position="101"/>
        <end position="124"/>
    </location>
</feature>
<protein>
    <submittedName>
        <fullName evidence="2">Uncharacterized protein</fullName>
    </submittedName>
</protein>
<keyword evidence="3" id="KW-1185">Reference proteome</keyword>
<evidence type="ECO:0000313" key="3">
    <source>
        <dbReference type="Proteomes" id="UP001058974"/>
    </source>
</evidence>
<organism evidence="2 3">
    <name type="scientific">Pisum sativum</name>
    <name type="common">Garden pea</name>
    <name type="synonym">Lathyrus oleraceus</name>
    <dbReference type="NCBI Taxonomy" id="3888"/>
    <lineage>
        <taxon>Eukaryota</taxon>
        <taxon>Viridiplantae</taxon>
        <taxon>Streptophyta</taxon>
        <taxon>Embryophyta</taxon>
        <taxon>Tracheophyta</taxon>
        <taxon>Spermatophyta</taxon>
        <taxon>Magnoliopsida</taxon>
        <taxon>eudicotyledons</taxon>
        <taxon>Gunneridae</taxon>
        <taxon>Pentapetalae</taxon>
        <taxon>rosids</taxon>
        <taxon>fabids</taxon>
        <taxon>Fabales</taxon>
        <taxon>Fabaceae</taxon>
        <taxon>Papilionoideae</taxon>
        <taxon>50 kb inversion clade</taxon>
        <taxon>NPAAA clade</taxon>
        <taxon>Hologalegina</taxon>
        <taxon>IRL clade</taxon>
        <taxon>Fabeae</taxon>
        <taxon>Lathyrus</taxon>
    </lineage>
</organism>